<dbReference type="PANTHER" id="PTHR24111">
    <property type="entry name" value="LEUCINE-RICH REPEAT-CONTAINING PROTEIN 34"/>
    <property type="match status" value="1"/>
</dbReference>
<reference evidence="2" key="2">
    <citation type="submission" date="2021-04" db="EMBL/GenBank/DDBJ databases">
        <authorList>
            <person name="Podell S."/>
        </authorList>
    </citation>
    <scope>NUCLEOTIDE SEQUENCE</scope>
    <source>
        <strain evidence="2">Hildebrandi</strain>
    </source>
</reference>
<evidence type="ECO:0000256" key="1">
    <source>
        <dbReference type="ARBA" id="ARBA00022737"/>
    </source>
</evidence>
<evidence type="ECO:0000313" key="3">
    <source>
        <dbReference type="Proteomes" id="UP000693970"/>
    </source>
</evidence>
<dbReference type="PANTHER" id="PTHR24111:SF0">
    <property type="entry name" value="LEUCINE-RICH REPEAT-CONTAINING PROTEIN"/>
    <property type="match status" value="1"/>
</dbReference>
<keyword evidence="3" id="KW-1185">Reference proteome</keyword>
<keyword evidence="1" id="KW-0677">Repeat</keyword>
<reference evidence="2" key="1">
    <citation type="journal article" date="2021" name="Sci. Rep.">
        <title>Diploid genomic architecture of Nitzschia inconspicua, an elite biomass production diatom.</title>
        <authorList>
            <person name="Oliver A."/>
            <person name="Podell S."/>
            <person name="Pinowska A."/>
            <person name="Traller J.C."/>
            <person name="Smith S.R."/>
            <person name="McClure R."/>
            <person name="Beliaev A."/>
            <person name="Bohutskyi P."/>
            <person name="Hill E.A."/>
            <person name="Rabines A."/>
            <person name="Zheng H."/>
            <person name="Allen L.Z."/>
            <person name="Kuo A."/>
            <person name="Grigoriev I.V."/>
            <person name="Allen A.E."/>
            <person name="Hazlebeck D."/>
            <person name="Allen E.E."/>
        </authorList>
    </citation>
    <scope>NUCLEOTIDE SEQUENCE</scope>
    <source>
        <strain evidence="2">Hildebrandi</strain>
    </source>
</reference>
<comment type="caution">
    <text evidence="2">The sequence shown here is derived from an EMBL/GenBank/DDBJ whole genome shotgun (WGS) entry which is preliminary data.</text>
</comment>
<name>A0A9K3M1L4_9STRA</name>
<dbReference type="InterPro" id="IPR052201">
    <property type="entry name" value="LRR-containing_regulator"/>
</dbReference>
<accession>A0A9K3M1L4</accession>
<sequence>MTLDGGHRNMAIFDRWHADEDPCQHPKPQELHFDVLYWPQPSESKCYTLRLEELTHYGIQDRLKARVRNMERIQFAHRRNDVVHLHIHYTCCVDSIQRVALEELVQRGDREWCSFTMIGINGLGDLYTSPNATTESLFTFFMALQNFQILNLYSSTLNRGHGLECILKAIPYYEKLKVLRLEGWQMDRVTATALVESLRYQHRKTISYLSIRSCRFLGEGTFLHVVDGLRHINQLRTLNVSYCNLADNEIISFVLALEQHPKMTNVHLGGNCCYSQESVQTIASWIRRPSCRLSDLNLRSLWVGFSEEGLLQRLVDLEPLFNAISENESICHLSLPENYLEDDEIVKLTSSLSARSQKNFRFLDVGDNPFEEKGAMLLADLVQSLCSIQAIRFENHFMHYQCSELVKLLAEFNGFRHWLLDERVNISLSVWPYALEKVQQRKDNDDDDNHPTQQRAANHLFRMLRSATGPYGHELSIQIANHNLYK</sequence>
<dbReference type="AlphaFoldDB" id="A0A9K3M1L4"/>
<protein>
    <submittedName>
        <fullName evidence="2">Uncharacterized protein</fullName>
    </submittedName>
</protein>
<gene>
    <name evidence="2" type="ORF">IV203_018300</name>
</gene>
<proteinExistence type="predicted"/>
<dbReference type="Proteomes" id="UP000693970">
    <property type="component" value="Unassembled WGS sequence"/>
</dbReference>
<evidence type="ECO:0000313" key="2">
    <source>
        <dbReference type="EMBL" id="KAG7372157.1"/>
    </source>
</evidence>
<organism evidence="2 3">
    <name type="scientific">Nitzschia inconspicua</name>
    <dbReference type="NCBI Taxonomy" id="303405"/>
    <lineage>
        <taxon>Eukaryota</taxon>
        <taxon>Sar</taxon>
        <taxon>Stramenopiles</taxon>
        <taxon>Ochrophyta</taxon>
        <taxon>Bacillariophyta</taxon>
        <taxon>Bacillariophyceae</taxon>
        <taxon>Bacillariophycidae</taxon>
        <taxon>Bacillariales</taxon>
        <taxon>Bacillariaceae</taxon>
        <taxon>Nitzschia</taxon>
    </lineage>
</organism>
<dbReference type="EMBL" id="JAGRRH010000003">
    <property type="protein sequence ID" value="KAG7372157.1"/>
    <property type="molecule type" value="Genomic_DNA"/>
</dbReference>